<comment type="caution">
    <text evidence="3">The sequence shown here is derived from an EMBL/GenBank/DDBJ whole genome shotgun (WGS) entry which is preliminary data.</text>
</comment>
<dbReference type="Proteomes" id="UP000712080">
    <property type="component" value="Unassembled WGS sequence"/>
</dbReference>
<dbReference type="RefSeq" id="WP_169527577.1">
    <property type="nucleotide sequence ID" value="NZ_JAAMPU010000106.1"/>
</dbReference>
<keyword evidence="1" id="KW-0732">Signal</keyword>
<dbReference type="Pfam" id="PF18962">
    <property type="entry name" value="Por_Secre_tail"/>
    <property type="match status" value="1"/>
</dbReference>
<proteinExistence type="predicted"/>
<dbReference type="AlphaFoldDB" id="A0A972FNF5"/>
<feature type="domain" description="Secretion system C-terminal sorting" evidence="2">
    <location>
        <begin position="305"/>
        <end position="373"/>
    </location>
</feature>
<accession>A0A972FNF5</accession>
<feature type="non-terminal residue" evidence="3">
    <location>
        <position position="1"/>
    </location>
</feature>
<reference evidence="3" key="1">
    <citation type="submission" date="2020-02" db="EMBL/GenBank/DDBJ databases">
        <title>Flavobacterium sp. genome.</title>
        <authorList>
            <person name="Jung H.S."/>
            <person name="Baek J.H."/>
            <person name="Jeon C.O."/>
        </authorList>
    </citation>
    <scope>NUCLEOTIDE SEQUENCE</scope>
    <source>
        <strain evidence="3">SE-s28</strain>
    </source>
</reference>
<evidence type="ECO:0000313" key="4">
    <source>
        <dbReference type="Proteomes" id="UP000712080"/>
    </source>
</evidence>
<dbReference type="NCBIfam" id="TIGR04183">
    <property type="entry name" value="Por_Secre_tail"/>
    <property type="match status" value="1"/>
</dbReference>
<evidence type="ECO:0000259" key="2">
    <source>
        <dbReference type="Pfam" id="PF18962"/>
    </source>
</evidence>
<organism evidence="3 4">
    <name type="scientific">Flavobacterium silvaticum</name>
    <dbReference type="NCBI Taxonomy" id="1852020"/>
    <lineage>
        <taxon>Bacteria</taxon>
        <taxon>Pseudomonadati</taxon>
        <taxon>Bacteroidota</taxon>
        <taxon>Flavobacteriia</taxon>
        <taxon>Flavobacteriales</taxon>
        <taxon>Flavobacteriaceae</taxon>
        <taxon>Flavobacterium</taxon>
    </lineage>
</organism>
<protein>
    <submittedName>
        <fullName evidence="3">T9SS type A sorting domain-containing protein</fullName>
    </submittedName>
</protein>
<dbReference type="InterPro" id="IPR026444">
    <property type="entry name" value="Secre_tail"/>
</dbReference>
<dbReference type="EMBL" id="JAAMPU010000106">
    <property type="protein sequence ID" value="NMH28465.1"/>
    <property type="molecule type" value="Genomic_DNA"/>
</dbReference>
<sequence length="375" mass="39591">TNAAGCVHTTTLNLTINQPTSETITETACSSYTYGGQTYTASGTYTQTSTNAAGCVHTTTLNLTINQPTAETITETACGSYTYGGQTYTASGTYTQTSTNAAGCVHTTTLNLTINQPTAETITETACGSYDWFGTNYSQSGTYTHISTNNAGCDHTTTLNLTINQPTAETITETACGSFDWNGTNYSQSGTYTHVSTNNAGCDHIATLNLTIESVSTPEGAAEQTFTEGDTVANIVINPTDVIWYATLADAQSMTNPISSTTILENGAVFYAVNTSESGCTSDIFSVTTWVTLGTESFDAFSLNVYPNPTSGDINFTSTKEIQMVNMYNILGQEVVSRTVNALEGHIDASGLPAGTYLMKLSSADASQTVKVIKK</sequence>
<gene>
    <name evidence="3" type="ORF">G6047_10515</name>
</gene>
<keyword evidence="4" id="KW-1185">Reference proteome</keyword>
<name>A0A972FNF5_9FLAO</name>
<evidence type="ECO:0000313" key="3">
    <source>
        <dbReference type="EMBL" id="NMH28465.1"/>
    </source>
</evidence>
<evidence type="ECO:0000256" key="1">
    <source>
        <dbReference type="ARBA" id="ARBA00022729"/>
    </source>
</evidence>